<feature type="signal peptide" evidence="1">
    <location>
        <begin position="1"/>
        <end position="34"/>
    </location>
</feature>
<dbReference type="InterPro" id="IPR037401">
    <property type="entry name" value="SnoaL-like"/>
</dbReference>
<feature type="chain" id="PRO_5037133008" evidence="1">
    <location>
        <begin position="35"/>
        <end position="165"/>
    </location>
</feature>
<proteinExistence type="predicted"/>
<dbReference type="AlphaFoldDB" id="A0A972VX79"/>
<organism evidence="3 4">
    <name type="scientific">SAR86 cluster bacterium</name>
    <dbReference type="NCBI Taxonomy" id="2030880"/>
    <lineage>
        <taxon>Bacteria</taxon>
        <taxon>Pseudomonadati</taxon>
        <taxon>Pseudomonadota</taxon>
        <taxon>Gammaproteobacteria</taxon>
        <taxon>SAR86 cluster</taxon>
    </lineage>
</organism>
<dbReference type="CDD" id="cd00531">
    <property type="entry name" value="NTF2_like"/>
    <property type="match status" value="1"/>
</dbReference>
<evidence type="ECO:0000313" key="4">
    <source>
        <dbReference type="Proteomes" id="UP000754644"/>
    </source>
</evidence>
<dbReference type="EMBL" id="JABMOJ010000231">
    <property type="protein sequence ID" value="NQV64959.1"/>
    <property type="molecule type" value="Genomic_DNA"/>
</dbReference>
<evidence type="ECO:0000313" key="3">
    <source>
        <dbReference type="EMBL" id="NQV64959.1"/>
    </source>
</evidence>
<dbReference type="Gene3D" id="3.10.450.50">
    <property type="match status" value="1"/>
</dbReference>
<keyword evidence="1" id="KW-0732">Signal</keyword>
<gene>
    <name evidence="3" type="ORF">HQ497_06300</name>
</gene>
<comment type="caution">
    <text evidence="3">The sequence shown here is derived from an EMBL/GenBank/DDBJ whole genome shotgun (WGS) entry which is preliminary data.</text>
</comment>
<accession>A0A972VX79</accession>
<reference evidence="3" key="1">
    <citation type="submission" date="2020-05" db="EMBL/GenBank/DDBJ databases">
        <title>Sulfur intermediates as new biogeochemical hubs in an aquatic model microbial ecosystem.</title>
        <authorList>
            <person name="Vigneron A."/>
        </authorList>
    </citation>
    <scope>NUCLEOTIDE SEQUENCE</scope>
    <source>
        <strain evidence="3">Bin.250</strain>
    </source>
</reference>
<protein>
    <submittedName>
        <fullName evidence="3">Nuclear transport factor 2 family protein</fullName>
    </submittedName>
</protein>
<dbReference type="InterPro" id="IPR032710">
    <property type="entry name" value="NTF2-like_dom_sf"/>
</dbReference>
<dbReference type="Proteomes" id="UP000754644">
    <property type="component" value="Unassembled WGS sequence"/>
</dbReference>
<sequence>MFKKTHQVLRRPAITSKRMMMALIFMLVAPFSQANDSDDVLKVVQRWADLETNLEAQAQLIRDDRVQITGGIRQSNQAENLKVQIASFNAMVKSDGGTPTMIVRVESPLVKIYGNTAVVSFIRLVNSIPHNQGPRPANAAWATMVLVKEGGDWKIAHHHMSPFGG</sequence>
<dbReference type="SUPFAM" id="SSF54427">
    <property type="entry name" value="NTF2-like"/>
    <property type="match status" value="1"/>
</dbReference>
<name>A0A972VX79_9GAMM</name>
<evidence type="ECO:0000259" key="2">
    <source>
        <dbReference type="Pfam" id="PF13474"/>
    </source>
</evidence>
<evidence type="ECO:0000256" key="1">
    <source>
        <dbReference type="SAM" id="SignalP"/>
    </source>
</evidence>
<dbReference type="Pfam" id="PF13474">
    <property type="entry name" value="SnoaL_3"/>
    <property type="match status" value="1"/>
</dbReference>
<feature type="domain" description="SnoaL-like" evidence="2">
    <location>
        <begin position="98"/>
        <end position="162"/>
    </location>
</feature>